<dbReference type="InterPro" id="IPR015527">
    <property type="entry name" value="Pept_C26_g-glut_hydrolase"/>
</dbReference>
<dbReference type="Gene3D" id="3.40.50.880">
    <property type="match status" value="1"/>
</dbReference>
<dbReference type="Proteomes" id="UP000085678">
    <property type="component" value="Unplaced"/>
</dbReference>
<evidence type="ECO:0000256" key="1">
    <source>
        <dbReference type="ARBA" id="ARBA00004239"/>
    </source>
</evidence>
<evidence type="ECO:0000256" key="8">
    <source>
        <dbReference type="SAM" id="SignalP"/>
    </source>
</evidence>
<dbReference type="PANTHER" id="PTHR11315:SF0">
    <property type="entry name" value="FOLATE GAMMA-GLUTAMYL HYDROLASE"/>
    <property type="match status" value="1"/>
</dbReference>
<comment type="subcellular location">
    <subcellularLocation>
        <location evidence="1">Secreted</location>
        <location evidence="1">Extracellular space</location>
    </subcellularLocation>
</comment>
<dbReference type="SUPFAM" id="SSF52317">
    <property type="entry name" value="Class I glutamine amidotransferase-like"/>
    <property type="match status" value="1"/>
</dbReference>
<evidence type="ECO:0000313" key="9">
    <source>
        <dbReference type="Proteomes" id="UP000085678"/>
    </source>
</evidence>
<dbReference type="PROSITE" id="PS51273">
    <property type="entry name" value="GATASE_TYPE_1"/>
    <property type="match status" value="1"/>
</dbReference>
<dbReference type="STRING" id="7574.A0A1S3IQD5"/>
<keyword evidence="5 7" id="KW-0378">Hydrolase</keyword>
<feature type="signal peptide" evidence="8">
    <location>
        <begin position="1"/>
        <end position="18"/>
    </location>
</feature>
<reference evidence="10" key="1">
    <citation type="submission" date="2025-08" db="UniProtKB">
        <authorList>
            <consortium name="RefSeq"/>
        </authorList>
    </citation>
    <scope>IDENTIFICATION</scope>
    <source>
        <tissue evidence="10">Gonads</tissue>
    </source>
</reference>
<dbReference type="RefSeq" id="XP_013400427.1">
    <property type="nucleotide sequence ID" value="XM_013544973.1"/>
</dbReference>
<dbReference type="GO" id="GO:0005773">
    <property type="term" value="C:vacuole"/>
    <property type="evidence" value="ECO:0007669"/>
    <property type="project" value="TreeGrafter"/>
</dbReference>
<evidence type="ECO:0000256" key="6">
    <source>
        <dbReference type="PIRSR" id="PIRSR615527-1"/>
    </source>
</evidence>
<dbReference type="InterPro" id="IPR011697">
    <property type="entry name" value="Peptidase_C26"/>
</dbReference>
<keyword evidence="3" id="KW-0964">Secreted</keyword>
<sequence length="322" mass="36883">MPCRYLLLFSALLEISSAGLIPDTSLKYVKHTETNYVPIIGIMSQESPDELKKYGPTYIPASYVGYLEQAGARVAPVKVNQTDDYYISLFKSLNGVLFPGGEVSILDSGYAKAGQIFFKLAIEAYDRGDYFPLWGTCLGFELLTALATGKNVLKDCSDMDISIPLHFEQDFRKGRLYREIPESLVQILATENVTANFHFSCLDPETYENTPELKKFYRVLSKNNDKKGSPFVSSMEAYRYPFYGTQFHPEKNNFIWDPSYKLEHTMHSALVSQYFANFFVDECRKSKHRFPSPELEAKVMIDNYKPVFMGSPTFLEYYMFDV</sequence>
<dbReference type="EC" id="3.4.19.9" evidence="7"/>
<keyword evidence="9" id="KW-1185">Reference proteome</keyword>
<dbReference type="GO" id="GO:0034722">
    <property type="term" value="F:gamma-glutamyl-peptidase activity"/>
    <property type="evidence" value="ECO:0007669"/>
    <property type="project" value="UniProtKB-UniRule"/>
</dbReference>
<name>A0A1S3IQD5_LINAN</name>
<feature type="active site" evidence="7">
    <location>
        <position position="248"/>
    </location>
</feature>
<feature type="active site" description="Proton donor" evidence="6">
    <location>
        <position position="248"/>
    </location>
</feature>
<dbReference type="KEGG" id="lak:106166411"/>
<dbReference type="OMA" id="WHPEDIN"/>
<comment type="similarity">
    <text evidence="2">Belongs to the peptidase C26 family.</text>
</comment>
<feature type="chain" id="PRO_5010168135" description="folate gamma-glutamyl hydrolase" evidence="8">
    <location>
        <begin position="19"/>
        <end position="322"/>
    </location>
</feature>
<dbReference type="Pfam" id="PF07722">
    <property type="entry name" value="Peptidase_C26"/>
    <property type="match status" value="1"/>
</dbReference>
<evidence type="ECO:0000256" key="7">
    <source>
        <dbReference type="PROSITE-ProRule" id="PRU00607"/>
    </source>
</evidence>
<dbReference type="PANTHER" id="PTHR11315">
    <property type="entry name" value="PROTEASE FAMILY C26 GAMMA-GLUTAMYL HYDROLASE"/>
    <property type="match status" value="1"/>
</dbReference>
<comment type="catalytic activity">
    <reaction evidence="7">
        <text>(6S)-5,6,7,8-tetrahydrofolyl-(gamma-L-Glu)(n) + (n-1) H2O = (6S)-5,6,7,8-tetrahydrofolate + (n-1) L-glutamate</text>
        <dbReference type="Rhea" id="RHEA:56784"/>
        <dbReference type="Rhea" id="RHEA-COMP:14738"/>
        <dbReference type="ChEBI" id="CHEBI:15377"/>
        <dbReference type="ChEBI" id="CHEBI:29985"/>
        <dbReference type="ChEBI" id="CHEBI:57453"/>
        <dbReference type="ChEBI" id="CHEBI:141005"/>
        <dbReference type="EC" id="3.4.19.9"/>
    </reaction>
</comment>
<keyword evidence="4 8" id="KW-0732">Signal</keyword>
<evidence type="ECO:0000256" key="3">
    <source>
        <dbReference type="ARBA" id="ARBA00022525"/>
    </source>
</evidence>
<evidence type="ECO:0000256" key="5">
    <source>
        <dbReference type="ARBA" id="ARBA00022801"/>
    </source>
</evidence>
<dbReference type="AlphaFoldDB" id="A0A1S3IQD5"/>
<feature type="active site" description="Nucleophile" evidence="6 7">
    <location>
        <position position="137"/>
    </location>
</feature>
<evidence type="ECO:0000256" key="2">
    <source>
        <dbReference type="ARBA" id="ARBA00011083"/>
    </source>
</evidence>
<dbReference type="FunFam" id="3.40.50.880:FF:000024">
    <property type="entry name" value="Folate gamma-glutamyl hydrolase"/>
    <property type="match status" value="1"/>
</dbReference>
<dbReference type="GeneID" id="106166411"/>
<gene>
    <name evidence="10" type="primary">LOC106166411</name>
</gene>
<dbReference type="InParanoid" id="A0A1S3IQD5"/>
<dbReference type="PROSITE" id="PS51275">
    <property type="entry name" value="PEPTIDASE_C26_GGH"/>
    <property type="match status" value="1"/>
</dbReference>
<dbReference type="GO" id="GO:0005576">
    <property type="term" value="C:extracellular region"/>
    <property type="evidence" value="ECO:0007669"/>
    <property type="project" value="UniProtKB-SubCell"/>
</dbReference>
<protein>
    <recommendedName>
        <fullName evidence="7">folate gamma-glutamyl hydrolase</fullName>
        <ecNumber evidence="7">3.4.19.9</ecNumber>
    </recommendedName>
</protein>
<dbReference type="FunCoup" id="A0A1S3IQD5">
    <property type="interactions" value="331"/>
</dbReference>
<organism evidence="9 10">
    <name type="scientific">Lingula anatina</name>
    <name type="common">Brachiopod</name>
    <name type="synonym">Lingula unguis</name>
    <dbReference type="NCBI Taxonomy" id="7574"/>
    <lineage>
        <taxon>Eukaryota</taxon>
        <taxon>Metazoa</taxon>
        <taxon>Spiralia</taxon>
        <taxon>Lophotrochozoa</taxon>
        <taxon>Brachiopoda</taxon>
        <taxon>Linguliformea</taxon>
        <taxon>Lingulata</taxon>
        <taxon>Lingulida</taxon>
        <taxon>Linguloidea</taxon>
        <taxon>Lingulidae</taxon>
        <taxon>Lingula</taxon>
    </lineage>
</organism>
<evidence type="ECO:0000256" key="4">
    <source>
        <dbReference type="ARBA" id="ARBA00022729"/>
    </source>
</evidence>
<accession>A0A1S3IQD5</accession>
<evidence type="ECO:0000313" key="10">
    <source>
        <dbReference type="RefSeq" id="XP_013400427.1"/>
    </source>
</evidence>
<dbReference type="InterPro" id="IPR029062">
    <property type="entry name" value="Class_I_gatase-like"/>
</dbReference>
<dbReference type="OrthoDB" id="64220at2759"/>
<dbReference type="GO" id="GO:0046900">
    <property type="term" value="P:tetrahydrofolylpolyglutamate metabolic process"/>
    <property type="evidence" value="ECO:0007669"/>
    <property type="project" value="TreeGrafter"/>
</dbReference>
<proteinExistence type="inferred from homology"/>